<dbReference type="InterPro" id="IPR013154">
    <property type="entry name" value="ADH-like_N"/>
</dbReference>
<dbReference type="eggNOG" id="COG1064">
    <property type="taxonomic scope" value="Bacteria"/>
</dbReference>
<keyword evidence="3 7" id="KW-0862">Zinc</keyword>
<dbReference type="AlphaFoldDB" id="M1URR5"/>
<dbReference type="Pfam" id="PF00107">
    <property type="entry name" value="ADH_zinc_N"/>
    <property type="match status" value="1"/>
</dbReference>
<evidence type="ECO:0000256" key="6">
    <source>
        <dbReference type="ARBA" id="ARBA00048262"/>
    </source>
</evidence>
<feature type="domain" description="Enoyl reductase (ER)" evidence="8">
    <location>
        <begin position="36"/>
        <end position="366"/>
    </location>
</feature>
<reference evidence="9 10" key="1">
    <citation type="submission" date="2013-02" db="EMBL/GenBank/DDBJ databases">
        <title>The complete genome sequence of Corynebacterium callunae DSM 20147.</title>
        <authorList>
            <person name="Ruckert C."/>
            <person name="Albersmeier A."/>
            <person name="Kalinowski J."/>
        </authorList>
    </citation>
    <scope>NUCLEOTIDE SEQUENCE [LARGE SCALE GENOMIC DNA]</scope>
    <source>
        <strain evidence="9 10">DSM 20147</strain>
    </source>
</reference>
<dbReference type="Gene3D" id="3.40.50.720">
    <property type="entry name" value="NAD(P)-binding Rossmann-like Domain"/>
    <property type="match status" value="1"/>
</dbReference>
<dbReference type="CDD" id="cd05283">
    <property type="entry name" value="CAD1"/>
    <property type="match status" value="1"/>
</dbReference>
<sequence length="377" mass="39999">MNPVNLQKLFGTNTQKATVGSMARVSIQVKALQKTGPEAPFEVKVINRRDPREDDVVIDIRAAGICHSDIHTIRNEWGPAHFPLSVGHEIAGVVSAVGSGVTKWKVGDRVGVGCLVDSCGECEQCLAGFENHCLKGAVGTYNSEDVDGTITQGGYSEKVVVNERFVCSIPDELEFDVAAPLLCAGITTYSPIARWNVKEGDKVAVMGLGGLGHMGVQIAAAKGADVTVLSRSLRKAELAKTLGAARTLATTDENFFEDHVGEFDFILNTISASIPVDKYLRLLKPHGVMAVVGLPPEAQAVSFGSLIGGSKVLTGSNIGGIAETQEMLNFCAEHGLGALIEKIGVNDVDAAYERVVAGDVQFRFVIDTETFTEAEAV</sequence>
<dbReference type="PROSITE" id="PS00059">
    <property type="entry name" value="ADH_ZINC"/>
    <property type="match status" value="1"/>
</dbReference>
<dbReference type="EC" id="1.1.1.2" evidence="5"/>
<comment type="similarity">
    <text evidence="7">Belongs to the zinc-containing alcohol dehydrogenase family.</text>
</comment>
<dbReference type="InterPro" id="IPR013149">
    <property type="entry name" value="ADH-like_C"/>
</dbReference>
<keyword evidence="2 7" id="KW-0479">Metal-binding</keyword>
<evidence type="ECO:0000256" key="3">
    <source>
        <dbReference type="ARBA" id="ARBA00022833"/>
    </source>
</evidence>
<keyword evidence="10" id="KW-1185">Reference proteome</keyword>
<dbReference type="PATRIC" id="fig|1121353.3.peg.298"/>
<dbReference type="Pfam" id="PF08240">
    <property type="entry name" value="ADH_N"/>
    <property type="match status" value="1"/>
</dbReference>
<evidence type="ECO:0000256" key="1">
    <source>
        <dbReference type="ARBA" id="ARBA00001947"/>
    </source>
</evidence>
<dbReference type="Proteomes" id="UP000011760">
    <property type="component" value="Chromosome"/>
</dbReference>
<protein>
    <recommendedName>
        <fullName evidence="5">alcohol dehydrogenase (NADP(+))</fullName>
        <ecNumber evidence="5">1.1.1.2</ecNumber>
    </recommendedName>
</protein>
<organism evidence="9 10">
    <name type="scientific">Corynebacterium callunae DSM 20147</name>
    <dbReference type="NCBI Taxonomy" id="1121353"/>
    <lineage>
        <taxon>Bacteria</taxon>
        <taxon>Bacillati</taxon>
        <taxon>Actinomycetota</taxon>
        <taxon>Actinomycetes</taxon>
        <taxon>Mycobacteriales</taxon>
        <taxon>Corynebacteriaceae</taxon>
        <taxon>Corynebacterium</taxon>
    </lineage>
</organism>
<dbReference type="KEGG" id="ccn:H924_01430"/>
<dbReference type="InterPro" id="IPR020843">
    <property type="entry name" value="ER"/>
</dbReference>
<gene>
    <name evidence="9" type="ORF">H924_01430</name>
</gene>
<proteinExistence type="inferred from homology"/>
<evidence type="ECO:0000256" key="5">
    <source>
        <dbReference type="ARBA" id="ARBA00024074"/>
    </source>
</evidence>
<name>M1URR5_9CORY</name>
<comment type="catalytic activity">
    <reaction evidence="6">
        <text>a primary alcohol + NADP(+) = an aldehyde + NADPH + H(+)</text>
        <dbReference type="Rhea" id="RHEA:15937"/>
        <dbReference type="ChEBI" id="CHEBI:15378"/>
        <dbReference type="ChEBI" id="CHEBI:15734"/>
        <dbReference type="ChEBI" id="CHEBI:17478"/>
        <dbReference type="ChEBI" id="CHEBI:57783"/>
        <dbReference type="ChEBI" id="CHEBI:58349"/>
        <dbReference type="EC" id="1.1.1.2"/>
    </reaction>
</comment>
<dbReference type="SMART" id="SM00829">
    <property type="entry name" value="PKS_ER"/>
    <property type="match status" value="1"/>
</dbReference>
<dbReference type="SUPFAM" id="SSF51735">
    <property type="entry name" value="NAD(P)-binding Rossmann-fold domains"/>
    <property type="match status" value="1"/>
</dbReference>
<dbReference type="EMBL" id="CP004354">
    <property type="protein sequence ID" value="AGG65742.1"/>
    <property type="molecule type" value="Genomic_DNA"/>
</dbReference>
<dbReference type="InterPro" id="IPR011032">
    <property type="entry name" value="GroES-like_sf"/>
</dbReference>
<dbReference type="PANTHER" id="PTHR42683">
    <property type="entry name" value="ALDEHYDE REDUCTASE"/>
    <property type="match status" value="1"/>
</dbReference>
<evidence type="ECO:0000256" key="4">
    <source>
        <dbReference type="ARBA" id="ARBA00023002"/>
    </source>
</evidence>
<accession>M1URR5</accession>
<evidence type="ECO:0000313" key="10">
    <source>
        <dbReference type="Proteomes" id="UP000011760"/>
    </source>
</evidence>
<dbReference type="InterPro" id="IPR047109">
    <property type="entry name" value="CAD-like"/>
</dbReference>
<keyword evidence="4" id="KW-0560">Oxidoreductase</keyword>
<evidence type="ECO:0000313" key="9">
    <source>
        <dbReference type="EMBL" id="AGG65742.1"/>
    </source>
</evidence>
<dbReference type="GO" id="GO:0008106">
    <property type="term" value="F:alcohol dehydrogenase (NADP+) activity"/>
    <property type="evidence" value="ECO:0007669"/>
    <property type="project" value="UniProtKB-EC"/>
</dbReference>
<evidence type="ECO:0000259" key="8">
    <source>
        <dbReference type="SMART" id="SM00829"/>
    </source>
</evidence>
<dbReference type="HOGENOM" id="CLU_026673_20_2_11"/>
<dbReference type="FunFam" id="3.40.50.720:FF:000022">
    <property type="entry name" value="Cinnamyl alcohol dehydrogenase"/>
    <property type="match status" value="1"/>
</dbReference>
<dbReference type="InterPro" id="IPR002328">
    <property type="entry name" value="ADH_Zn_CS"/>
</dbReference>
<evidence type="ECO:0000256" key="2">
    <source>
        <dbReference type="ARBA" id="ARBA00022723"/>
    </source>
</evidence>
<dbReference type="Gene3D" id="3.90.180.10">
    <property type="entry name" value="Medium-chain alcohol dehydrogenases, catalytic domain"/>
    <property type="match status" value="1"/>
</dbReference>
<dbReference type="GO" id="GO:0008270">
    <property type="term" value="F:zinc ion binding"/>
    <property type="evidence" value="ECO:0007669"/>
    <property type="project" value="InterPro"/>
</dbReference>
<comment type="cofactor">
    <cofactor evidence="1 7">
        <name>Zn(2+)</name>
        <dbReference type="ChEBI" id="CHEBI:29105"/>
    </cofactor>
</comment>
<evidence type="ECO:0000256" key="7">
    <source>
        <dbReference type="RuleBase" id="RU361277"/>
    </source>
</evidence>
<dbReference type="SUPFAM" id="SSF50129">
    <property type="entry name" value="GroES-like"/>
    <property type="match status" value="1"/>
</dbReference>
<dbReference type="STRING" id="1121353.H924_01430"/>
<dbReference type="InterPro" id="IPR036291">
    <property type="entry name" value="NAD(P)-bd_dom_sf"/>
</dbReference>